<keyword evidence="11" id="KW-0464">Manganese</keyword>
<dbReference type="SUPFAM" id="SSF56219">
    <property type="entry name" value="DNase I-like"/>
    <property type="match status" value="1"/>
</dbReference>
<feature type="binding site" evidence="11">
    <location>
        <position position="344"/>
    </location>
    <ligand>
        <name>Mg(2+)</name>
        <dbReference type="ChEBI" id="CHEBI:18420"/>
        <label>1</label>
    </ligand>
</feature>
<dbReference type="EMBL" id="RBNI01002663">
    <property type="protein sequence ID" value="RUP49048.1"/>
    <property type="molecule type" value="Genomic_DNA"/>
</dbReference>
<keyword evidence="17" id="KW-1185">Reference proteome</keyword>
<feature type="site" description="Important for catalytic activity" evidence="12">
    <location>
        <position position="318"/>
    </location>
</feature>
<feature type="region of interest" description="Disordered" evidence="14">
    <location>
        <begin position="506"/>
        <end position="535"/>
    </location>
</feature>
<keyword evidence="16" id="KW-0269">Exonuclease</keyword>
<evidence type="ECO:0000259" key="15">
    <source>
        <dbReference type="PROSITE" id="PS51999"/>
    </source>
</evidence>
<evidence type="ECO:0000256" key="14">
    <source>
        <dbReference type="SAM" id="MobiDB-lite"/>
    </source>
</evidence>
<comment type="cofactor">
    <cofactor evidence="1">
        <name>Mn(2+)</name>
        <dbReference type="ChEBI" id="CHEBI:29035"/>
    </cofactor>
</comment>
<dbReference type="Proteomes" id="UP000268093">
    <property type="component" value="Unassembled WGS sequence"/>
</dbReference>
<feature type="binding site" evidence="11">
    <location>
        <position position="209"/>
    </location>
    <ligand>
        <name>Mg(2+)</name>
        <dbReference type="ChEBI" id="CHEBI:18420"/>
        <label>1</label>
    </ligand>
</feature>
<feature type="active site" description="Proton acceptor" evidence="10">
    <location>
        <position position="344"/>
    </location>
</feature>
<dbReference type="GO" id="GO:0005634">
    <property type="term" value="C:nucleus"/>
    <property type="evidence" value="ECO:0007669"/>
    <property type="project" value="TreeGrafter"/>
</dbReference>
<feature type="active site" description="Proton donor/acceptor" evidence="10">
    <location>
        <position position="209"/>
    </location>
</feature>
<keyword evidence="16" id="KW-0255">Endonuclease</keyword>
<keyword evidence="7" id="KW-0862">Zinc</keyword>
<proteinExistence type="inferred from homology"/>
<evidence type="ECO:0000256" key="13">
    <source>
        <dbReference type="PROSITE-ProRule" id="PRU01343"/>
    </source>
</evidence>
<dbReference type="GO" id="GO:0008311">
    <property type="term" value="F:double-stranded DNA 3'-5' DNA exonuclease activity"/>
    <property type="evidence" value="ECO:0007669"/>
    <property type="project" value="TreeGrafter"/>
</dbReference>
<evidence type="ECO:0000256" key="8">
    <source>
        <dbReference type="ARBA" id="ARBA00022842"/>
    </source>
</evidence>
<evidence type="ECO:0000256" key="3">
    <source>
        <dbReference type="ARBA" id="ARBA00013541"/>
    </source>
</evidence>
<evidence type="ECO:0000256" key="9">
    <source>
        <dbReference type="ARBA" id="ARBA00023242"/>
    </source>
</evidence>
<accession>A0A433DDZ9</accession>
<dbReference type="InterPro" id="IPR005135">
    <property type="entry name" value="Endo/exonuclease/phosphatase"/>
</dbReference>
<dbReference type="GO" id="GO:0003906">
    <property type="term" value="F:DNA-(apurinic or apyrimidinic site) endonuclease activity"/>
    <property type="evidence" value="ECO:0007669"/>
    <property type="project" value="TreeGrafter"/>
</dbReference>
<dbReference type="GO" id="GO:0006284">
    <property type="term" value="P:base-excision repair"/>
    <property type="evidence" value="ECO:0007669"/>
    <property type="project" value="TreeGrafter"/>
</dbReference>
<dbReference type="PANTHER" id="PTHR22748">
    <property type="entry name" value="AP ENDONUCLEASE"/>
    <property type="match status" value="1"/>
</dbReference>
<evidence type="ECO:0000256" key="2">
    <source>
        <dbReference type="ARBA" id="ARBA00007092"/>
    </source>
</evidence>
<evidence type="ECO:0000256" key="11">
    <source>
        <dbReference type="PIRSR" id="PIRSR604808-2"/>
    </source>
</evidence>
<dbReference type="GO" id="GO:0008270">
    <property type="term" value="F:zinc ion binding"/>
    <property type="evidence" value="ECO:0007669"/>
    <property type="project" value="UniProtKB-KW"/>
</dbReference>
<dbReference type="GO" id="GO:0003677">
    <property type="term" value="F:DNA binding"/>
    <property type="evidence" value="ECO:0007669"/>
    <property type="project" value="InterPro"/>
</dbReference>
<evidence type="ECO:0000256" key="4">
    <source>
        <dbReference type="ARBA" id="ARBA00022723"/>
    </source>
</evidence>
<evidence type="ECO:0000256" key="7">
    <source>
        <dbReference type="ARBA" id="ARBA00022833"/>
    </source>
</evidence>
<dbReference type="Pfam" id="PF03372">
    <property type="entry name" value="Exo_endo_phos"/>
    <property type="match status" value="1"/>
</dbReference>
<feature type="site" description="Interaction with DNA substrate" evidence="12">
    <location>
        <position position="344"/>
    </location>
</feature>
<feature type="region of interest" description="Disordered" evidence="14">
    <location>
        <begin position="666"/>
        <end position="693"/>
    </location>
</feature>
<dbReference type="AlphaFoldDB" id="A0A433DDZ9"/>
<keyword evidence="5 13" id="KW-0863">Zinc-finger</keyword>
<reference evidence="16 17" key="1">
    <citation type="journal article" date="2018" name="New Phytol.">
        <title>Phylogenomics of Endogonaceae and evolution of mycorrhizas within Mucoromycota.</title>
        <authorList>
            <person name="Chang Y."/>
            <person name="Desiro A."/>
            <person name="Na H."/>
            <person name="Sandor L."/>
            <person name="Lipzen A."/>
            <person name="Clum A."/>
            <person name="Barry K."/>
            <person name="Grigoriev I.V."/>
            <person name="Martin F.M."/>
            <person name="Stajich J.E."/>
            <person name="Smith M.E."/>
            <person name="Bonito G."/>
            <person name="Spatafora J.W."/>
        </authorList>
    </citation>
    <scope>NUCLEOTIDE SEQUENCE [LARGE SCALE GENOMIC DNA]</scope>
    <source>
        <strain evidence="16 17">GMNB39</strain>
    </source>
</reference>
<gene>
    <name evidence="16" type="ORF">BC936DRAFT_143393</name>
</gene>
<feature type="binding site" evidence="11">
    <location>
        <position position="343"/>
    </location>
    <ligand>
        <name>Mg(2+)</name>
        <dbReference type="ChEBI" id="CHEBI:18420"/>
        <label>1</label>
    </ligand>
</feature>
<comment type="caution">
    <text evidence="16">The sequence shown here is derived from an EMBL/GenBank/DDBJ whole genome shotgun (WGS) entry which is preliminary data.</text>
</comment>
<dbReference type="OrthoDB" id="391817at2759"/>
<evidence type="ECO:0000313" key="17">
    <source>
        <dbReference type="Proteomes" id="UP000268093"/>
    </source>
</evidence>
<evidence type="ECO:0000256" key="10">
    <source>
        <dbReference type="PIRSR" id="PIRSR604808-1"/>
    </source>
</evidence>
<feature type="compositionally biased region" description="Acidic residues" evidence="14">
    <location>
        <begin position="414"/>
        <end position="429"/>
    </location>
</feature>
<protein>
    <recommendedName>
        <fullName evidence="3">DNA-(apurinic or apyrimidinic site) endonuclease 2</fullName>
    </recommendedName>
</protein>
<dbReference type="Gene3D" id="3.60.10.10">
    <property type="entry name" value="Endonuclease/exonuclease/phosphatase"/>
    <property type="match status" value="1"/>
</dbReference>
<dbReference type="InterPro" id="IPR010666">
    <property type="entry name" value="Znf_GRF"/>
</dbReference>
<evidence type="ECO:0000256" key="6">
    <source>
        <dbReference type="ARBA" id="ARBA00022801"/>
    </source>
</evidence>
<dbReference type="PANTHER" id="PTHR22748:SF4">
    <property type="entry name" value="DNA-(APURINIC OR APYRIMIDINIC SITE) ENDONUCLEASE 2"/>
    <property type="match status" value="1"/>
</dbReference>
<keyword evidence="16" id="KW-0540">Nuclease</keyword>
<feature type="region of interest" description="Disordered" evidence="14">
    <location>
        <begin position="409"/>
        <end position="439"/>
    </location>
</feature>
<organism evidence="16 17">
    <name type="scientific">Jimgerdemannia flammicorona</name>
    <dbReference type="NCBI Taxonomy" id="994334"/>
    <lineage>
        <taxon>Eukaryota</taxon>
        <taxon>Fungi</taxon>
        <taxon>Fungi incertae sedis</taxon>
        <taxon>Mucoromycota</taxon>
        <taxon>Mucoromycotina</taxon>
        <taxon>Endogonomycetes</taxon>
        <taxon>Endogonales</taxon>
        <taxon>Endogonaceae</taxon>
        <taxon>Jimgerdemannia</taxon>
    </lineage>
</organism>
<dbReference type="InterPro" id="IPR036691">
    <property type="entry name" value="Endo/exonu/phosph_ase_sf"/>
</dbReference>
<comment type="similarity">
    <text evidence="2">Belongs to the DNA repair enzymes AP/ExoA family.</text>
</comment>
<dbReference type="PROSITE" id="PS51999">
    <property type="entry name" value="ZF_GRF"/>
    <property type="match status" value="1"/>
</dbReference>
<dbReference type="PROSITE" id="PS51435">
    <property type="entry name" value="AP_NUCLEASE_F1_4"/>
    <property type="match status" value="1"/>
</dbReference>
<keyword evidence="4 11" id="KW-0479">Metal-binding</keyword>
<evidence type="ECO:0000256" key="5">
    <source>
        <dbReference type="ARBA" id="ARBA00022771"/>
    </source>
</evidence>
<keyword evidence="9" id="KW-0539">Nucleus</keyword>
<evidence type="ECO:0000256" key="12">
    <source>
        <dbReference type="PIRSR" id="PIRSR604808-3"/>
    </source>
</evidence>
<keyword evidence="6" id="KW-0378">Hydrolase</keyword>
<feature type="domain" description="GRF-type" evidence="15">
    <location>
        <begin position="608"/>
        <end position="667"/>
    </location>
</feature>
<dbReference type="Pfam" id="PF06839">
    <property type="entry name" value="Zn_ribbon_GRF"/>
    <property type="match status" value="1"/>
</dbReference>
<dbReference type="PROSITE" id="PS00728">
    <property type="entry name" value="AP_NUCLEASE_F1_3"/>
    <property type="match status" value="1"/>
</dbReference>
<name>A0A433DDZ9_9FUNG</name>
<evidence type="ECO:0000313" key="16">
    <source>
        <dbReference type="EMBL" id="RUP49048.1"/>
    </source>
</evidence>
<dbReference type="InterPro" id="IPR004808">
    <property type="entry name" value="AP_endonuc_1"/>
</dbReference>
<sequence length="693" mass="76149">MDRQPVPNAALAVEERSGLNCLNSRYPGLLQYHTQPHPTRPQTLLAQHHADTDLEHQRNTNNKTKIARSKLGPDIAMIPGYDAYFSFTRSKQGYSGVVTYVKHPLVPLAAEEGITGILHRTPDDDSSPSPPAPGLIGHYPPLPAAEAQTLDSEGRCVILDFGLFVLFNIYFPHSSGPDREVFKTQFNQTIARRVEVLLDAGREVVVAADVNVTHREIDHCDPKQSCKDWGLKEFGEHPARRWLEGFLAPNGRMVDLCRKFWPERKGMLEYQNERKVIQRILGELFPTTSIDNRIAFHNHNSRFHFLISRPANYGTRLDYILVSANVSPWFRFADTLPGVQGSDHCPVFAELYDSLELPDGEAGATRTVWLRDVMRADEPRAPPGLCAKHLTEYSGKQKKLSSFFMKKATGGTAEEGEEEKNIEVEEEEERVGMGSEGSSWEDAGLVDVVMTKGMEVSGNVGGKNSGAENVLEASAPMETASVLTTHSTNPTPIPAHKPVPLLKRTSSLSATSSSTTKSIKPTPKSKSSSSHSQRTLTSFFKQPSAVCDITSTPPELPNSSPENGVGAGTDVGVDVDVDIDALMAAAATTAATKTQWSELFAPRVAPSCRLHGEPCREFTVGKKGPNQGRRFWLCSRPVGPEMTTTPDGREIKTTEYRCDYFEWSRASGRNSNGLAGKRKGSVEAVEGAGKRKR</sequence>
<dbReference type="InterPro" id="IPR020848">
    <property type="entry name" value="AP_endonuclease_F1_CS"/>
</dbReference>
<feature type="site" description="Transition state stabilizer" evidence="12">
    <location>
        <position position="211"/>
    </location>
</feature>
<evidence type="ECO:0000256" key="1">
    <source>
        <dbReference type="ARBA" id="ARBA00001936"/>
    </source>
</evidence>
<feature type="binding site" evidence="11">
    <location>
        <position position="211"/>
    </location>
    <ligand>
        <name>Mg(2+)</name>
        <dbReference type="ChEBI" id="CHEBI:18420"/>
        <label>1</label>
    </ligand>
</feature>
<feature type="active site" evidence="10">
    <location>
        <position position="170"/>
    </location>
</feature>
<comment type="cofactor">
    <cofactor evidence="11">
        <name>Mg(2+)</name>
        <dbReference type="ChEBI" id="CHEBI:18420"/>
    </cofactor>
    <cofactor evidence="11">
        <name>Mn(2+)</name>
        <dbReference type="ChEBI" id="CHEBI:29035"/>
    </cofactor>
    <text evidence="11">Probably binds two magnesium or manganese ions per subunit.</text>
</comment>
<dbReference type="GO" id="GO:0008081">
    <property type="term" value="F:phosphoric diester hydrolase activity"/>
    <property type="evidence" value="ECO:0007669"/>
    <property type="project" value="TreeGrafter"/>
</dbReference>
<keyword evidence="8 11" id="KW-0460">Magnesium</keyword>